<evidence type="ECO:0000259" key="2">
    <source>
        <dbReference type="Pfam" id="PF01458"/>
    </source>
</evidence>
<dbReference type="InterPro" id="IPR055346">
    <property type="entry name" value="Fe-S_cluster_assembly_SufBD"/>
</dbReference>
<accession>A0A075WTV3</accession>
<evidence type="ECO:0000313" key="3">
    <source>
        <dbReference type="EMBL" id="AIH03818.1"/>
    </source>
</evidence>
<dbReference type="KEGG" id="tcm:HL41_02875"/>
<dbReference type="InterPro" id="IPR037284">
    <property type="entry name" value="SUF_FeS_clus_asmbl_SufBD_sf"/>
</dbReference>
<dbReference type="Proteomes" id="UP000028481">
    <property type="component" value="Chromosome"/>
</dbReference>
<sequence length="384" mass="42961">MAEDKLLKEFKSAKEGNIPKDLSELSEEEKERLRFLGLDSSLKREGEYVQIDAKPVVCRKQVEGLEILPITEALKKYDWLSDYYWKLLSPEKDEFTKATAEDLDDGYFIRALPGYKIVYPVQTCLYIRTEKVAQKVHNIVIVEEGAELNLITSCSVHPHVESAFHIGVSEFFVKKRAKLTFSMLHVWGEQTIVRPRTGVLVEEEGSYISTYVSLYPVKDIQTSPVCRLVGEGAKASFASIIANQPGSKIDIGGEVWLEAPNTRTEIISRTVVYGGENIARGKIVAKAPKVKGHLECQGLMLSDEGIMRAIPQLDSYFYDVELTHEAAVGKIAKEEVEYLMARGLSEDEATSLIVKGFLTVKVEGIPPTLQKQIDKVLETAKLGF</sequence>
<dbReference type="STRING" id="289377.HL41_02875"/>
<dbReference type="eggNOG" id="COG0719">
    <property type="taxonomic scope" value="Bacteria"/>
</dbReference>
<protein>
    <recommendedName>
        <fullName evidence="2">SUF system FeS cluster assembly SufBD core domain-containing protein</fullName>
    </recommendedName>
</protein>
<dbReference type="RefSeq" id="WP_022855171.1">
    <property type="nucleotide sequence ID" value="NZ_CP008796.1"/>
</dbReference>
<feature type="domain" description="SUF system FeS cluster assembly SufBD core" evidence="2">
    <location>
        <begin position="129"/>
        <end position="357"/>
    </location>
</feature>
<keyword evidence="4" id="KW-1185">Reference proteome</keyword>
<dbReference type="Pfam" id="PF01458">
    <property type="entry name" value="SUFBD_core"/>
    <property type="match status" value="1"/>
</dbReference>
<dbReference type="AlphaFoldDB" id="A0A075WTV3"/>
<dbReference type="EMBL" id="CP008796">
    <property type="protein sequence ID" value="AIH03818.1"/>
    <property type="molecule type" value="Genomic_DNA"/>
</dbReference>
<dbReference type="InterPro" id="IPR000825">
    <property type="entry name" value="SUF_FeS_clus_asmbl_SufBD_core"/>
</dbReference>
<proteinExistence type="inferred from homology"/>
<dbReference type="HOGENOM" id="CLU_026231_0_1_0"/>
<gene>
    <name evidence="3" type="ORF">HL41_02875</name>
</gene>
<dbReference type="OrthoDB" id="9803529at2"/>
<dbReference type="PANTHER" id="PTHR30508:SF1">
    <property type="entry name" value="UPF0051 PROTEIN ABCI8, CHLOROPLASTIC-RELATED"/>
    <property type="match status" value="1"/>
</dbReference>
<comment type="similarity">
    <text evidence="1">Belongs to the iron-sulfur cluster assembly SufBD family.</text>
</comment>
<organism evidence="3 4">
    <name type="scientific">Thermodesulfobacterium commune DSM 2178</name>
    <dbReference type="NCBI Taxonomy" id="289377"/>
    <lineage>
        <taxon>Bacteria</taxon>
        <taxon>Pseudomonadati</taxon>
        <taxon>Thermodesulfobacteriota</taxon>
        <taxon>Thermodesulfobacteria</taxon>
        <taxon>Thermodesulfobacteriales</taxon>
        <taxon>Thermodesulfobacteriaceae</taxon>
        <taxon>Thermodesulfobacterium</taxon>
    </lineage>
</organism>
<dbReference type="PaxDb" id="289377-HL41_02875"/>
<dbReference type="GO" id="GO:0016226">
    <property type="term" value="P:iron-sulfur cluster assembly"/>
    <property type="evidence" value="ECO:0007669"/>
    <property type="project" value="InterPro"/>
</dbReference>
<dbReference type="PANTHER" id="PTHR30508">
    <property type="entry name" value="FES CLUSTER ASSEMBLY PROTEIN SUF"/>
    <property type="match status" value="1"/>
</dbReference>
<evidence type="ECO:0000313" key="4">
    <source>
        <dbReference type="Proteomes" id="UP000028481"/>
    </source>
</evidence>
<name>A0A075WTV3_9BACT</name>
<reference evidence="3 4" key="1">
    <citation type="journal article" date="2015" name="Genome Announc.">
        <title>Genome Sequence of a Sulfate-Reducing Thermophilic Bacterium, Thermodesulfobacterium commune DSM 2178T (Phylum Thermodesulfobacteria).</title>
        <authorList>
            <person name="Bhatnagar S."/>
            <person name="Badger J.H."/>
            <person name="Madupu R."/>
            <person name="Khouri H.M."/>
            <person name="O'Connor E.M."/>
            <person name="Robb F.T."/>
            <person name="Ward N.L."/>
            <person name="Eisen J.A."/>
        </authorList>
    </citation>
    <scope>NUCLEOTIDE SEQUENCE [LARGE SCALE GENOMIC DNA]</scope>
    <source>
        <strain evidence="3 4">DSM 2178</strain>
    </source>
</reference>
<evidence type="ECO:0000256" key="1">
    <source>
        <dbReference type="ARBA" id="ARBA00043967"/>
    </source>
</evidence>
<dbReference type="SUPFAM" id="SSF101960">
    <property type="entry name" value="Stabilizer of iron transporter SufD"/>
    <property type="match status" value="1"/>
</dbReference>